<keyword evidence="4" id="KW-0472">Membrane</keyword>
<evidence type="ECO:0000256" key="1">
    <source>
        <dbReference type="PROSITE-ProRule" id="PRU00117"/>
    </source>
</evidence>
<evidence type="ECO:0000313" key="6">
    <source>
        <dbReference type="EMBL" id="CAD2189549.1"/>
    </source>
</evidence>
<dbReference type="PROSITE" id="PS50084">
    <property type="entry name" value="KH_TYPE_1"/>
    <property type="match status" value="1"/>
</dbReference>
<dbReference type="EMBL" id="CAJEWN010000755">
    <property type="protein sequence ID" value="CAD2189549.1"/>
    <property type="molecule type" value="Genomic_DNA"/>
</dbReference>
<dbReference type="PANTHER" id="PTHR13360">
    <property type="entry name" value="ACTIVATING SIGNAL COINTEGRATOR 1 COMPLEX SUBUNIT 1"/>
    <property type="match status" value="1"/>
</dbReference>
<dbReference type="InterPro" id="IPR004087">
    <property type="entry name" value="KH_dom"/>
</dbReference>
<dbReference type="InterPro" id="IPR004088">
    <property type="entry name" value="KH_dom_type_1"/>
</dbReference>
<dbReference type="SUPFAM" id="SSF54791">
    <property type="entry name" value="Eukaryotic type KH-domain (KH-domain type I)"/>
    <property type="match status" value="1"/>
</dbReference>
<accession>A0A6V7WR63</accession>
<dbReference type="InterPro" id="IPR036612">
    <property type="entry name" value="KH_dom_type_1_sf"/>
</dbReference>
<dbReference type="Proteomes" id="UP000580250">
    <property type="component" value="Unassembled WGS sequence"/>
</dbReference>
<feature type="transmembrane region" description="Helical" evidence="4">
    <location>
        <begin position="12"/>
        <end position="31"/>
    </location>
</feature>
<feature type="coiled-coil region" evidence="2">
    <location>
        <begin position="53"/>
        <end position="80"/>
    </location>
</feature>
<evidence type="ECO:0000256" key="4">
    <source>
        <dbReference type="SAM" id="Phobius"/>
    </source>
</evidence>
<comment type="caution">
    <text evidence="6">The sequence shown here is derived from an EMBL/GenBank/DDBJ whole genome shotgun (WGS) entry which is preliminary data.</text>
</comment>
<dbReference type="InterPro" id="IPR009210">
    <property type="entry name" value="ASCC1"/>
</dbReference>
<dbReference type="Pfam" id="PF00013">
    <property type="entry name" value="KH_1"/>
    <property type="match status" value="1"/>
</dbReference>
<evidence type="ECO:0000259" key="5">
    <source>
        <dbReference type="SMART" id="SM00322"/>
    </source>
</evidence>
<dbReference type="Pfam" id="PF10469">
    <property type="entry name" value="AKAP7_NLS"/>
    <property type="match status" value="1"/>
</dbReference>
<feature type="region of interest" description="Disordered" evidence="3">
    <location>
        <begin position="188"/>
        <end position="226"/>
    </location>
</feature>
<evidence type="ECO:0000256" key="2">
    <source>
        <dbReference type="SAM" id="Coils"/>
    </source>
</evidence>
<gene>
    <name evidence="6" type="ORF">MENT_LOCUS42275</name>
</gene>
<reference evidence="6 7" key="1">
    <citation type="submission" date="2020-08" db="EMBL/GenBank/DDBJ databases">
        <authorList>
            <person name="Koutsovoulos G."/>
            <person name="Danchin GJ E."/>
        </authorList>
    </citation>
    <scope>NUCLEOTIDE SEQUENCE [LARGE SCALE GENOMIC DNA]</scope>
</reference>
<dbReference type="AlphaFoldDB" id="A0A6V7WR63"/>
<keyword evidence="1" id="KW-0694">RNA-binding</keyword>
<protein>
    <recommendedName>
        <fullName evidence="5">K Homology domain-containing protein</fullName>
    </recommendedName>
</protein>
<name>A0A6V7WR63_MELEN</name>
<dbReference type="OrthoDB" id="277832at2759"/>
<dbReference type="PANTHER" id="PTHR13360:SF1">
    <property type="entry name" value="ACTIVATING SIGNAL COINTEGRATOR 1 COMPLEX SUBUNIT 1"/>
    <property type="match status" value="1"/>
</dbReference>
<dbReference type="SUPFAM" id="SSF55144">
    <property type="entry name" value="LigT-like"/>
    <property type="match status" value="1"/>
</dbReference>
<dbReference type="CDD" id="cd00105">
    <property type="entry name" value="KH-I"/>
    <property type="match status" value="1"/>
</dbReference>
<dbReference type="GO" id="GO:0005634">
    <property type="term" value="C:nucleus"/>
    <property type="evidence" value="ECO:0007669"/>
    <property type="project" value="TreeGrafter"/>
</dbReference>
<evidence type="ECO:0000256" key="3">
    <source>
        <dbReference type="SAM" id="MobiDB-lite"/>
    </source>
</evidence>
<dbReference type="GO" id="GO:0006355">
    <property type="term" value="P:regulation of DNA-templated transcription"/>
    <property type="evidence" value="ECO:0007669"/>
    <property type="project" value="TreeGrafter"/>
</dbReference>
<evidence type="ECO:0000313" key="7">
    <source>
        <dbReference type="Proteomes" id="UP000580250"/>
    </source>
</evidence>
<organism evidence="6 7">
    <name type="scientific">Meloidogyne enterolobii</name>
    <name type="common">Root-knot nematode worm</name>
    <name type="synonym">Meloidogyne mayaguensis</name>
    <dbReference type="NCBI Taxonomy" id="390850"/>
    <lineage>
        <taxon>Eukaryota</taxon>
        <taxon>Metazoa</taxon>
        <taxon>Ecdysozoa</taxon>
        <taxon>Nematoda</taxon>
        <taxon>Chromadorea</taxon>
        <taxon>Rhabditida</taxon>
        <taxon>Tylenchina</taxon>
        <taxon>Tylenchomorpha</taxon>
        <taxon>Tylenchoidea</taxon>
        <taxon>Meloidogynidae</taxon>
        <taxon>Meloidogyninae</taxon>
        <taxon>Meloidogyne</taxon>
    </lineage>
</organism>
<keyword evidence="2" id="KW-0175">Coiled coil</keyword>
<sequence length="570" mass="65954">MLPSTSWDYARKFCVFLGGAIVGTTVIFKIYNPFALMKAEIEEGRADILKEYTPRYEELRKQLAREVAKIEERKKNASKLGRRQTTLPELLKNCMRNILLRLLTKLSTTKIALRYKSKTKLAMQNPFEVPTYQVGNQTYRRNYPLEMVNTTNPAAASTQKFNEMEEEEERSCEMIEETTSSLLEIREEQEKPGHSKNAFPPKEESSLTPTDQQEHLNKEITGPTPPKKIQIEILEEQQTIIKNNKETLIIEKEEKQQIKLIDSIKYDTKDSLYYDKIQIPGALIGLIKGKEGYKQRVMEKEFGCKIHYPKKKEKVHGKMTEIKITSPQSAENVLKCRDALEVAVEKARKQAMPTHFVSVPVGLTSVKIREQYQNFVHNIRADDDLPDDCKNPDLFITPSKLHLTLCVLRLFTEDDVNSAKKFLDELFESEAVKEIFTNSDLEHIQLEFTELEHFVDRPTDKIAVLFAKCVSDRLQRLANIVEESLSASFLTEKRKSKEVVLHMTMMNTKYLREKKRSFLNVSRLLEKFGKLNFDPVNVTELHLCEMSSLTDAELALETYKCIHQLQFPTK</sequence>
<keyword evidence="4" id="KW-1133">Transmembrane helix</keyword>
<keyword evidence="4" id="KW-0812">Transmembrane</keyword>
<feature type="domain" description="K Homology" evidence="5">
    <location>
        <begin position="271"/>
        <end position="345"/>
    </location>
</feature>
<dbReference type="GO" id="GO:0003723">
    <property type="term" value="F:RNA binding"/>
    <property type="evidence" value="ECO:0007669"/>
    <property type="project" value="UniProtKB-UniRule"/>
</dbReference>
<dbReference type="SMART" id="SM00322">
    <property type="entry name" value="KH"/>
    <property type="match status" value="1"/>
</dbReference>
<dbReference type="InterPro" id="IPR019510">
    <property type="entry name" value="AKAP7-like_phosphoesterase"/>
</dbReference>
<proteinExistence type="predicted"/>
<dbReference type="Gene3D" id="3.30.1370.10">
    <property type="entry name" value="K Homology domain, type 1"/>
    <property type="match status" value="1"/>
</dbReference>
<dbReference type="GO" id="GO:0006307">
    <property type="term" value="P:DNA alkylation repair"/>
    <property type="evidence" value="ECO:0007669"/>
    <property type="project" value="InterPro"/>
</dbReference>
<dbReference type="Gene3D" id="3.90.1140.10">
    <property type="entry name" value="Cyclic phosphodiesterase"/>
    <property type="match status" value="1"/>
</dbReference>
<dbReference type="InterPro" id="IPR009097">
    <property type="entry name" value="Cyclic_Pdiesterase"/>
</dbReference>